<evidence type="ECO:0000256" key="1">
    <source>
        <dbReference type="SAM" id="MobiDB-lite"/>
    </source>
</evidence>
<dbReference type="InterPro" id="IPR037026">
    <property type="entry name" value="Vgr_OB-fold_dom_sf"/>
</dbReference>
<dbReference type="Pfam" id="PF10106">
    <property type="entry name" value="DUF2345"/>
    <property type="match status" value="1"/>
</dbReference>
<sequence length="643" mass="70432">MLDDYRIYSPHAGDSAGDLDRLARLRMLSHDRRAERVECLGNIRDVGLFEWFDVTGNTSLDFGPEKDRQFVPIEIHRRMWNNLPKELDERARALFASSQGRFDTPLSHPVFSEALPATGDRYEIAFSCVRRNVPLTPAYDPRIDLPRTPTILGRVVAPQGVTVHTDQFSRAWVQFLGLNPEDHEDGAGTSGTPADSAPLLVMNPWAGERYGFSFPLRVGMYVTLDCLGGDPDRVYISGTLNDIRHMPTAFSNVTKLPENPHVLGLRSHEIGGGRGNQLVMSDWNNLISAQLASDESYSQLNVGHLSHPSDGGPGQSRGYGVEARTDASLVARAARGLMLSTYARVAASGDLLDRQELLELLSQFAELFESMGDFAHQHGLQGPDKSGLDRLAQKLREWSSEPGANDGDMMAFAAKGGAGHFTPKTYGVFAAENIDHAAAQNVQTTAGKNVHTSARDAMEMHAGKSLKATTANGPMQLESHDDIIQLVAQKMLDLMSTTDIIRLTASKGIELRCGNGLFRMDAEGNADLHMPGKVSIKGSAHDWSGPVSTPTNLTPFKPSYQAQYALKDTTDGSPLIRRPYSIKTPNGRTIQSFTNDRGETAPVFTPNAQDVPLQAVIPKPTQVESWQFAGSDKPQIQRDYLED</sequence>
<gene>
    <name evidence="4" type="ORF">I6G56_20225</name>
</gene>
<feature type="domain" description="Putative type VI secretion system Rhs element associated Vgr" evidence="3">
    <location>
        <begin position="269"/>
        <end position="375"/>
    </location>
</feature>
<dbReference type="InterPro" id="IPR018769">
    <property type="entry name" value="VgrG2_DUF2345"/>
</dbReference>
<dbReference type="KEGG" id="bhg:I6G56_20225"/>
<dbReference type="SUPFAM" id="SSF69255">
    <property type="entry name" value="gp5 N-terminal domain-like"/>
    <property type="match status" value="1"/>
</dbReference>
<reference evidence="4 5" key="1">
    <citation type="submission" date="2020-12" db="EMBL/GenBank/DDBJ databases">
        <title>FDA dAtabase for Regulatory Grade micrObial Sequences (FDA-ARGOS): Supporting development and validation of Infectious Disease Dx tests.</title>
        <authorList>
            <person name="Nelson B."/>
            <person name="Plummer A."/>
            <person name="Tallon L."/>
            <person name="Sadzewicz L."/>
            <person name="Zhao X."/>
            <person name="Boylan J."/>
            <person name="Ott S."/>
            <person name="Bowen H."/>
            <person name="Vavikolanu K."/>
            <person name="Mehta A."/>
            <person name="Aluvathingal J."/>
            <person name="Nadendla S."/>
            <person name="Myers T."/>
            <person name="Yan Y."/>
            <person name="Sichtig H."/>
        </authorList>
    </citation>
    <scope>NUCLEOTIDE SEQUENCE [LARGE SCALE GENOMIC DNA]</scope>
    <source>
        <strain evidence="4 5">FDAARGOS_899</strain>
    </source>
</reference>
<evidence type="ECO:0000259" key="3">
    <source>
        <dbReference type="Pfam" id="PF13296"/>
    </source>
</evidence>
<name>A0A7T2U7A0_9BURK</name>
<feature type="region of interest" description="Disordered" evidence="1">
    <location>
        <begin position="301"/>
        <end position="320"/>
    </location>
</feature>
<dbReference type="Pfam" id="PF13296">
    <property type="entry name" value="T6SS_Vgr"/>
    <property type="match status" value="1"/>
</dbReference>
<organism evidence="4 5">
    <name type="scientific">Burkholderia humptydooensis</name>
    <dbReference type="NCBI Taxonomy" id="430531"/>
    <lineage>
        <taxon>Bacteria</taxon>
        <taxon>Pseudomonadati</taxon>
        <taxon>Pseudomonadota</taxon>
        <taxon>Betaproteobacteria</taxon>
        <taxon>Burkholderiales</taxon>
        <taxon>Burkholderiaceae</taxon>
        <taxon>Burkholderia</taxon>
        <taxon>pseudomallei group</taxon>
    </lineage>
</organism>
<dbReference type="InterPro" id="IPR028244">
    <property type="entry name" value="T6SS_Rhs_Vgr_dom"/>
</dbReference>
<dbReference type="RefSeq" id="WP_099975904.1">
    <property type="nucleotide sequence ID" value="NZ_CP013382.1"/>
</dbReference>
<dbReference type="EMBL" id="CP065687">
    <property type="protein sequence ID" value="QPS46819.1"/>
    <property type="molecule type" value="Genomic_DNA"/>
</dbReference>
<proteinExistence type="predicted"/>
<feature type="domain" description="DUF2345" evidence="2">
    <location>
        <begin position="409"/>
        <end position="546"/>
    </location>
</feature>
<protein>
    <submittedName>
        <fullName evidence="4">Type VI secretion system Vgr family protein</fullName>
    </submittedName>
</protein>
<evidence type="ECO:0000313" key="4">
    <source>
        <dbReference type="EMBL" id="QPS46819.1"/>
    </source>
</evidence>
<accession>A0A7T2U7A0</accession>
<evidence type="ECO:0000259" key="2">
    <source>
        <dbReference type="Pfam" id="PF10106"/>
    </source>
</evidence>
<feature type="region of interest" description="Disordered" evidence="1">
    <location>
        <begin position="624"/>
        <end position="643"/>
    </location>
</feature>
<evidence type="ECO:0000313" key="5">
    <source>
        <dbReference type="Proteomes" id="UP000594943"/>
    </source>
</evidence>
<dbReference type="Proteomes" id="UP000594943">
    <property type="component" value="Chromosome 2"/>
</dbReference>
<dbReference type="Gene3D" id="2.40.50.230">
    <property type="entry name" value="Gp5 N-terminal domain"/>
    <property type="match status" value="1"/>
</dbReference>
<dbReference type="AlphaFoldDB" id="A0A7T2U7A0"/>